<keyword evidence="12" id="KW-0539">Nucleus</keyword>
<dbReference type="SMART" id="SM00355">
    <property type="entry name" value="ZnF_C2H2"/>
    <property type="match status" value="6"/>
</dbReference>
<keyword evidence="8" id="KW-0832">Ubl conjugation</keyword>
<keyword evidence="10" id="KW-0238">DNA-binding</keyword>
<dbReference type="Pfam" id="PF00096">
    <property type="entry name" value="zf-C2H2"/>
    <property type="match status" value="5"/>
</dbReference>
<evidence type="ECO:0000256" key="6">
    <source>
        <dbReference type="ARBA" id="ARBA00022771"/>
    </source>
</evidence>
<organism evidence="17 18">
    <name type="scientific">Varanus komodoensis</name>
    <name type="common">Komodo dragon</name>
    <dbReference type="NCBI Taxonomy" id="61221"/>
    <lineage>
        <taxon>Eukaryota</taxon>
        <taxon>Metazoa</taxon>
        <taxon>Chordata</taxon>
        <taxon>Craniata</taxon>
        <taxon>Vertebrata</taxon>
        <taxon>Euteleostomi</taxon>
        <taxon>Lepidosauria</taxon>
        <taxon>Squamata</taxon>
        <taxon>Bifurcata</taxon>
        <taxon>Unidentata</taxon>
        <taxon>Episquamata</taxon>
        <taxon>Toxicofera</taxon>
        <taxon>Anguimorpha</taxon>
        <taxon>Paleoanguimorpha</taxon>
        <taxon>Varanoidea</taxon>
        <taxon>Varanidae</taxon>
        <taxon>Varanus</taxon>
    </lineage>
</organism>
<name>A0A8D2J380_VARKO</name>
<dbReference type="InterPro" id="IPR013087">
    <property type="entry name" value="Znf_C2H2_type"/>
</dbReference>
<dbReference type="PANTHER" id="PTHR23226">
    <property type="entry name" value="ZINC FINGER AND SCAN DOMAIN-CONTAINING"/>
    <property type="match status" value="1"/>
</dbReference>
<feature type="compositionally biased region" description="Polar residues" evidence="14">
    <location>
        <begin position="135"/>
        <end position="147"/>
    </location>
</feature>
<protein>
    <submittedName>
        <fullName evidence="17">Uncharacterized protein</fullName>
    </submittedName>
</protein>
<evidence type="ECO:0000256" key="14">
    <source>
        <dbReference type="SAM" id="MobiDB-lite"/>
    </source>
</evidence>
<dbReference type="FunFam" id="1.10.4020.10:FF:000001">
    <property type="entry name" value="zinc finger protein 263 isoform X1"/>
    <property type="match status" value="1"/>
</dbReference>
<dbReference type="FunFam" id="3.30.160.60:FF:000624">
    <property type="entry name" value="zinc finger protein 697"/>
    <property type="match status" value="1"/>
</dbReference>
<dbReference type="Ensembl" id="ENSVKKT00000009116.1">
    <property type="protein sequence ID" value="ENSVKKP00000008888.1"/>
    <property type="gene ID" value="ENSVKKG00000006310.1"/>
</dbReference>
<feature type="domain" description="C2H2-type" evidence="15">
    <location>
        <begin position="317"/>
        <end position="344"/>
    </location>
</feature>
<evidence type="ECO:0000256" key="7">
    <source>
        <dbReference type="ARBA" id="ARBA00022833"/>
    </source>
</evidence>
<dbReference type="Pfam" id="PF02023">
    <property type="entry name" value="SCAN"/>
    <property type="match status" value="1"/>
</dbReference>
<dbReference type="InterPro" id="IPR003309">
    <property type="entry name" value="SCAN_dom"/>
</dbReference>
<dbReference type="PROSITE" id="PS50804">
    <property type="entry name" value="SCAN_BOX"/>
    <property type="match status" value="1"/>
</dbReference>
<feature type="domain" description="C2H2-type" evidence="15">
    <location>
        <begin position="233"/>
        <end position="260"/>
    </location>
</feature>
<sequence length="374" mass="42820">MAALRERQRQHFRQLRYGDAEGPRVVYGQLRELCRQWLKIERHTKAEILELLVLEQFLSILPAAMQSCVRDRQPETCAQAVALAEDFLRRQPETEKPEEKVRQSDGVKSPEPEIDQMNSCRKGVDNSAFPAKGNAKQSRSAEQQSVQLREAQNAAPEHGQNYGCSSDLIKDQGGYTGEKLHTSSPCGNSFSLAQERTHAGEKKRHKCSHCGKTFSRGSLVKEHMRIHTGESPYRCSYCGRFFGRCSVLQDHIRTHTGERPYKCLECGKSFNQKHYLTVHERMHTGENPHKCSHCGKNFPRRFILVRHERIHTGENPFVCSECGKSFNQKGNLVTHMRLHTGEKPYKCAQCGKRFRQKASLRSHEKTHARAKKPL</sequence>
<evidence type="ECO:0000256" key="10">
    <source>
        <dbReference type="ARBA" id="ARBA00023125"/>
    </source>
</evidence>
<feature type="domain" description="C2H2-type" evidence="15">
    <location>
        <begin position="205"/>
        <end position="232"/>
    </location>
</feature>
<evidence type="ECO:0000256" key="2">
    <source>
        <dbReference type="ARBA" id="ARBA00006991"/>
    </source>
</evidence>
<accession>A0A8D2J380</accession>
<dbReference type="Proteomes" id="UP000694545">
    <property type="component" value="Unplaced"/>
</dbReference>
<keyword evidence="18" id="KW-1185">Reference proteome</keyword>
<evidence type="ECO:0000313" key="17">
    <source>
        <dbReference type="Ensembl" id="ENSVKKP00000008888.1"/>
    </source>
</evidence>
<evidence type="ECO:0000256" key="1">
    <source>
        <dbReference type="ARBA" id="ARBA00004123"/>
    </source>
</evidence>
<dbReference type="FunFam" id="3.30.160.60:FF:000690">
    <property type="entry name" value="Zinc finger protein 354C"/>
    <property type="match status" value="1"/>
</dbReference>
<evidence type="ECO:0000256" key="12">
    <source>
        <dbReference type="ARBA" id="ARBA00023242"/>
    </source>
</evidence>
<dbReference type="GO" id="GO:0000981">
    <property type="term" value="F:DNA-binding transcription factor activity, RNA polymerase II-specific"/>
    <property type="evidence" value="ECO:0007669"/>
    <property type="project" value="TreeGrafter"/>
</dbReference>
<dbReference type="InterPro" id="IPR036236">
    <property type="entry name" value="Znf_C2H2_sf"/>
</dbReference>
<evidence type="ECO:0000313" key="18">
    <source>
        <dbReference type="Proteomes" id="UP000694545"/>
    </source>
</evidence>
<feature type="compositionally biased region" description="Basic and acidic residues" evidence="14">
    <location>
        <begin position="88"/>
        <end position="111"/>
    </location>
</feature>
<proteinExistence type="inferred from homology"/>
<evidence type="ECO:0000256" key="11">
    <source>
        <dbReference type="ARBA" id="ARBA00023163"/>
    </source>
</evidence>
<dbReference type="Gene3D" id="3.30.160.60">
    <property type="entry name" value="Classic Zinc Finger"/>
    <property type="match status" value="6"/>
</dbReference>
<feature type="domain" description="C2H2-type" evidence="15">
    <location>
        <begin position="345"/>
        <end position="372"/>
    </location>
</feature>
<dbReference type="FunFam" id="3.30.160.60:FF:000380">
    <property type="entry name" value="zinc finger protein 2 isoform X2"/>
    <property type="match status" value="1"/>
</dbReference>
<dbReference type="SUPFAM" id="SSF57667">
    <property type="entry name" value="beta-beta-alpha zinc fingers"/>
    <property type="match status" value="4"/>
</dbReference>
<dbReference type="PROSITE" id="PS50157">
    <property type="entry name" value="ZINC_FINGER_C2H2_2"/>
    <property type="match status" value="6"/>
</dbReference>
<keyword evidence="5" id="KW-0677">Repeat</keyword>
<keyword evidence="11" id="KW-0804">Transcription</keyword>
<feature type="domain" description="C2H2-type" evidence="15">
    <location>
        <begin position="261"/>
        <end position="288"/>
    </location>
</feature>
<dbReference type="GO" id="GO:0008270">
    <property type="term" value="F:zinc ion binding"/>
    <property type="evidence" value="ECO:0007669"/>
    <property type="project" value="UniProtKB-KW"/>
</dbReference>
<evidence type="ECO:0000256" key="9">
    <source>
        <dbReference type="ARBA" id="ARBA00023015"/>
    </source>
</evidence>
<dbReference type="GO" id="GO:0000978">
    <property type="term" value="F:RNA polymerase II cis-regulatory region sequence-specific DNA binding"/>
    <property type="evidence" value="ECO:0007669"/>
    <property type="project" value="TreeGrafter"/>
</dbReference>
<dbReference type="FunFam" id="3.30.160.60:FF:001530">
    <property type="entry name" value="Zinc finger protein 268"/>
    <property type="match status" value="1"/>
</dbReference>
<reference evidence="17" key="2">
    <citation type="submission" date="2025-09" db="UniProtKB">
        <authorList>
            <consortium name="Ensembl"/>
        </authorList>
    </citation>
    <scope>IDENTIFICATION</scope>
</reference>
<comment type="similarity">
    <text evidence="2">Belongs to the krueppel C2H2-type zinc-finger protein family.</text>
</comment>
<dbReference type="FunFam" id="3.30.160.60:FF:001808">
    <property type="entry name" value="Uncharacterized protein"/>
    <property type="match status" value="1"/>
</dbReference>
<feature type="domain" description="SCAN box" evidence="16">
    <location>
        <begin position="9"/>
        <end position="91"/>
    </location>
</feature>
<dbReference type="GO" id="GO:0005634">
    <property type="term" value="C:nucleus"/>
    <property type="evidence" value="ECO:0007669"/>
    <property type="project" value="UniProtKB-SubCell"/>
</dbReference>
<dbReference type="CDD" id="cd07936">
    <property type="entry name" value="SCAN"/>
    <property type="match status" value="1"/>
</dbReference>
<dbReference type="PROSITE" id="PS00028">
    <property type="entry name" value="ZINC_FINGER_C2H2_1"/>
    <property type="match status" value="6"/>
</dbReference>
<reference evidence="17" key="1">
    <citation type="submission" date="2025-08" db="UniProtKB">
        <authorList>
            <consortium name="Ensembl"/>
        </authorList>
    </citation>
    <scope>IDENTIFICATION</scope>
</reference>
<dbReference type="InterPro" id="IPR038269">
    <property type="entry name" value="SCAN_sf"/>
</dbReference>
<keyword evidence="7" id="KW-0862">Zinc</keyword>
<keyword evidence="9" id="KW-0805">Transcription regulation</keyword>
<evidence type="ECO:0000256" key="13">
    <source>
        <dbReference type="PROSITE-ProRule" id="PRU00042"/>
    </source>
</evidence>
<keyword evidence="6 13" id="KW-0863">Zinc-finger</keyword>
<keyword evidence="3" id="KW-1017">Isopeptide bond</keyword>
<dbReference type="SMART" id="SM00431">
    <property type="entry name" value="SCAN"/>
    <property type="match status" value="1"/>
</dbReference>
<keyword evidence="4" id="KW-0479">Metal-binding</keyword>
<comment type="subcellular location">
    <subcellularLocation>
        <location evidence="1">Nucleus</location>
    </subcellularLocation>
</comment>
<feature type="domain" description="C2H2-type" evidence="15">
    <location>
        <begin position="289"/>
        <end position="316"/>
    </location>
</feature>
<dbReference type="AlphaFoldDB" id="A0A8D2J380"/>
<evidence type="ECO:0000256" key="8">
    <source>
        <dbReference type="ARBA" id="ARBA00022843"/>
    </source>
</evidence>
<evidence type="ECO:0000256" key="3">
    <source>
        <dbReference type="ARBA" id="ARBA00022499"/>
    </source>
</evidence>
<evidence type="ECO:0000256" key="4">
    <source>
        <dbReference type="ARBA" id="ARBA00022723"/>
    </source>
</evidence>
<dbReference type="FunFam" id="3.30.160.60:FF:000478">
    <property type="entry name" value="Zinc finger protein 133"/>
    <property type="match status" value="1"/>
</dbReference>
<feature type="region of interest" description="Disordered" evidence="14">
    <location>
        <begin position="88"/>
        <end position="163"/>
    </location>
</feature>
<evidence type="ECO:0000259" key="15">
    <source>
        <dbReference type="PROSITE" id="PS50157"/>
    </source>
</evidence>
<dbReference type="PANTHER" id="PTHR23226:SF377">
    <property type="entry name" value="ZINC FINGER AND SCAN DOMAIN-CONTAINING PROTEIN 20"/>
    <property type="match status" value="1"/>
</dbReference>
<dbReference type="Gene3D" id="1.10.4020.10">
    <property type="entry name" value="DNA breaking-rejoining enzymes"/>
    <property type="match status" value="1"/>
</dbReference>
<dbReference type="SUPFAM" id="SSF47353">
    <property type="entry name" value="Retrovirus capsid dimerization domain-like"/>
    <property type="match status" value="1"/>
</dbReference>
<evidence type="ECO:0000256" key="5">
    <source>
        <dbReference type="ARBA" id="ARBA00022737"/>
    </source>
</evidence>
<evidence type="ECO:0000259" key="16">
    <source>
        <dbReference type="PROSITE" id="PS50804"/>
    </source>
</evidence>